<name>A0A1G9ZK47_9ACTN</name>
<evidence type="ECO:0000313" key="2">
    <source>
        <dbReference type="EMBL" id="SDN20976.1"/>
    </source>
</evidence>
<dbReference type="OrthoDB" id="5243731at2"/>
<dbReference type="PANTHER" id="PTHR36440">
    <property type="entry name" value="PUTATIVE (AFU_ORTHOLOGUE AFUA_8G07350)-RELATED"/>
    <property type="match status" value="1"/>
</dbReference>
<dbReference type="InterPro" id="IPR053146">
    <property type="entry name" value="QDO-like"/>
</dbReference>
<dbReference type="EMBL" id="FNHI01000021">
    <property type="protein sequence ID" value="SDN20976.1"/>
    <property type="molecule type" value="Genomic_DNA"/>
</dbReference>
<dbReference type="AlphaFoldDB" id="A0A1G9ZK47"/>
<evidence type="ECO:0000259" key="1">
    <source>
        <dbReference type="Pfam" id="PF07883"/>
    </source>
</evidence>
<dbReference type="GeneID" id="40832763"/>
<dbReference type="InterPro" id="IPR011051">
    <property type="entry name" value="RmlC_Cupin_sf"/>
</dbReference>
<proteinExistence type="predicted"/>
<dbReference type="SUPFAM" id="SSF51182">
    <property type="entry name" value="RmlC-like cupins"/>
    <property type="match status" value="1"/>
</dbReference>
<dbReference type="Proteomes" id="UP000199063">
    <property type="component" value="Unassembled WGS sequence"/>
</dbReference>
<feature type="domain" description="Cupin type-2" evidence="1">
    <location>
        <begin position="56"/>
        <end position="125"/>
    </location>
</feature>
<evidence type="ECO:0000313" key="3">
    <source>
        <dbReference type="Proteomes" id="UP000199063"/>
    </source>
</evidence>
<accession>A0A1G9ZK47</accession>
<dbReference type="Pfam" id="PF07883">
    <property type="entry name" value="Cupin_2"/>
    <property type="match status" value="1"/>
</dbReference>
<keyword evidence="3" id="KW-1185">Reference proteome</keyword>
<reference evidence="3" key="1">
    <citation type="submission" date="2016-10" db="EMBL/GenBank/DDBJ databases">
        <authorList>
            <person name="Varghese N."/>
            <person name="Submissions S."/>
        </authorList>
    </citation>
    <scope>NUCLEOTIDE SEQUENCE [LARGE SCALE GENOMIC DNA]</scope>
    <source>
        <strain evidence="3">CGMCC 4.7042</strain>
    </source>
</reference>
<dbReference type="PANTHER" id="PTHR36440:SF1">
    <property type="entry name" value="PUTATIVE (AFU_ORTHOLOGUE AFUA_8G07350)-RELATED"/>
    <property type="match status" value="1"/>
</dbReference>
<dbReference type="Gene3D" id="2.60.120.10">
    <property type="entry name" value="Jelly Rolls"/>
    <property type="match status" value="1"/>
</dbReference>
<dbReference type="RefSeq" id="WP_093659546.1">
    <property type="nucleotide sequence ID" value="NZ_FNHI01000021.1"/>
</dbReference>
<organism evidence="2 3">
    <name type="scientific">Streptomyces wuyuanensis</name>
    <dbReference type="NCBI Taxonomy" id="1196353"/>
    <lineage>
        <taxon>Bacteria</taxon>
        <taxon>Bacillati</taxon>
        <taxon>Actinomycetota</taxon>
        <taxon>Actinomycetes</taxon>
        <taxon>Kitasatosporales</taxon>
        <taxon>Streptomycetaceae</taxon>
        <taxon>Streptomyces</taxon>
    </lineage>
</organism>
<protein>
    <submittedName>
        <fullName evidence="2">Cupin domain-containing protein</fullName>
    </submittedName>
</protein>
<dbReference type="InterPro" id="IPR013096">
    <property type="entry name" value="Cupin_2"/>
</dbReference>
<gene>
    <name evidence="2" type="ORF">SAMN05444921_121188</name>
</gene>
<sequence>MSYPEYPEPRYLGAGGEVNAVFRPADTPADISSESGNRTSYLATHARTGGEYGLYRVDLAPRSPGPSTHFHRAISESFFVLEGELNLFNGEAWTAGHPGDFLYVPVGGLHAFRNDSDAPVSMLLLFVPGAPREEYFERVGEMARKGGKEFADFLVRHDSFFVDTEGFPGKT</sequence>
<dbReference type="STRING" id="1196353.SAMN05444921_121188"/>
<dbReference type="InterPro" id="IPR014710">
    <property type="entry name" value="RmlC-like_jellyroll"/>
</dbReference>